<gene>
    <name evidence="2" type="ORF">CYMTET_6788</name>
</gene>
<protein>
    <submittedName>
        <fullName evidence="2">Uncharacterized protein</fullName>
    </submittedName>
</protein>
<evidence type="ECO:0000256" key="1">
    <source>
        <dbReference type="SAM" id="MobiDB-lite"/>
    </source>
</evidence>
<organism evidence="2 3">
    <name type="scientific">Cymbomonas tetramitiformis</name>
    <dbReference type="NCBI Taxonomy" id="36881"/>
    <lineage>
        <taxon>Eukaryota</taxon>
        <taxon>Viridiplantae</taxon>
        <taxon>Chlorophyta</taxon>
        <taxon>Pyramimonadophyceae</taxon>
        <taxon>Pyramimonadales</taxon>
        <taxon>Pyramimonadaceae</taxon>
        <taxon>Cymbomonas</taxon>
    </lineage>
</organism>
<dbReference type="AlphaFoldDB" id="A0AAE0GWW8"/>
<proteinExistence type="predicted"/>
<sequence>MGAVAMRGTVVDMEGSLVGAKLAEAEGRMAEVGMAVDAGVATRDGPCGGGFAWRRRNRTREEDLRLAGMEVAVGMEVEGKGHGGGDGHGGGGERGMEEVMGEVVRVLAG</sequence>
<evidence type="ECO:0000313" key="2">
    <source>
        <dbReference type="EMBL" id="KAK3285611.1"/>
    </source>
</evidence>
<comment type="caution">
    <text evidence="2">The sequence shown here is derived from an EMBL/GenBank/DDBJ whole genome shotgun (WGS) entry which is preliminary data.</text>
</comment>
<name>A0AAE0GWW8_9CHLO</name>
<feature type="region of interest" description="Disordered" evidence="1">
    <location>
        <begin position="76"/>
        <end position="98"/>
    </location>
</feature>
<dbReference type="EMBL" id="LGRX02001739">
    <property type="protein sequence ID" value="KAK3285611.1"/>
    <property type="molecule type" value="Genomic_DNA"/>
</dbReference>
<reference evidence="2 3" key="1">
    <citation type="journal article" date="2015" name="Genome Biol. Evol.">
        <title>Comparative Genomics of a Bacterivorous Green Alga Reveals Evolutionary Causalities and Consequences of Phago-Mixotrophic Mode of Nutrition.</title>
        <authorList>
            <person name="Burns J.A."/>
            <person name="Paasch A."/>
            <person name="Narechania A."/>
            <person name="Kim E."/>
        </authorList>
    </citation>
    <scope>NUCLEOTIDE SEQUENCE [LARGE SCALE GENOMIC DNA]</scope>
    <source>
        <strain evidence="2 3">PLY_AMNH</strain>
    </source>
</reference>
<accession>A0AAE0GWW8</accession>
<evidence type="ECO:0000313" key="3">
    <source>
        <dbReference type="Proteomes" id="UP001190700"/>
    </source>
</evidence>
<dbReference type="Proteomes" id="UP001190700">
    <property type="component" value="Unassembled WGS sequence"/>
</dbReference>
<keyword evidence="3" id="KW-1185">Reference proteome</keyword>